<reference evidence="2" key="1">
    <citation type="journal article" date="2022" name="Int. J. Mol. Sci.">
        <title>Draft Genome of Tanacetum Coccineum: Genomic Comparison of Closely Related Tanacetum-Family Plants.</title>
        <authorList>
            <person name="Yamashiro T."/>
            <person name="Shiraishi A."/>
            <person name="Nakayama K."/>
            <person name="Satake H."/>
        </authorList>
    </citation>
    <scope>NUCLEOTIDE SEQUENCE</scope>
</reference>
<evidence type="ECO:0000256" key="1">
    <source>
        <dbReference type="SAM" id="MobiDB-lite"/>
    </source>
</evidence>
<protein>
    <submittedName>
        <fullName evidence="2">Uncharacterized protein</fullName>
    </submittedName>
</protein>
<organism evidence="2 3">
    <name type="scientific">Tanacetum coccineum</name>
    <dbReference type="NCBI Taxonomy" id="301880"/>
    <lineage>
        <taxon>Eukaryota</taxon>
        <taxon>Viridiplantae</taxon>
        <taxon>Streptophyta</taxon>
        <taxon>Embryophyta</taxon>
        <taxon>Tracheophyta</taxon>
        <taxon>Spermatophyta</taxon>
        <taxon>Magnoliopsida</taxon>
        <taxon>eudicotyledons</taxon>
        <taxon>Gunneridae</taxon>
        <taxon>Pentapetalae</taxon>
        <taxon>asterids</taxon>
        <taxon>campanulids</taxon>
        <taxon>Asterales</taxon>
        <taxon>Asteraceae</taxon>
        <taxon>Asteroideae</taxon>
        <taxon>Anthemideae</taxon>
        <taxon>Anthemidinae</taxon>
        <taxon>Tanacetum</taxon>
    </lineage>
</organism>
<keyword evidence="3" id="KW-1185">Reference proteome</keyword>
<proteinExistence type="predicted"/>
<comment type="caution">
    <text evidence="2">The sequence shown here is derived from an EMBL/GenBank/DDBJ whole genome shotgun (WGS) entry which is preliminary data.</text>
</comment>
<reference evidence="2" key="2">
    <citation type="submission" date="2022-01" db="EMBL/GenBank/DDBJ databases">
        <authorList>
            <person name="Yamashiro T."/>
            <person name="Shiraishi A."/>
            <person name="Satake H."/>
            <person name="Nakayama K."/>
        </authorList>
    </citation>
    <scope>NUCLEOTIDE SEQUENCE</scope>
</reference>
<feature type="compositionally biased region" description="Basic and acidic residues" evidence="1">
    <location>
        <begin position="39"/>
        <end position="62"/>
    </location>
</feature>
<sequence length="352" mass="39769">MRLGESVRMEEGGEVMRNTRGKKVRGSLEGKGRRGRRETRREGEGRNKGMREGILRDLGDEEVRGEAGIEEGSEMKMVNDWENKGNEVQRTGRRLGVPREGRGRKEKIEKGDEEIWRVRDEGEECGAGIEMRNGEVWEGGKRGMVRGDPVTEWERSERKWVNGMSVPGSTENGREGFIEKACYFLKTIKCTYSTSKSLCALGGINIHTTLDMAWDTGSLSHALCASPVDPLFMKTLLEHNIKSDGVQFSMHNIKSDGVQFSWTARSSQWTMHAAQNKRLRLRVIVQVLFSDHVKISKAIASSIVKETGELTETDAMKICTKSFYLQMLYEFNIMSTSLPDINHPNLAPEYQS</sequence>
<accession>A0ABQ5C5K8</accession>
<feature type="region of interest" description="Disordered" evidence="1">
    <location>
        <begin position="1"/>
        <end position="62"/>
    </location>
</feature>
<gene>
    <name evidence="2" type="ORF">Tco_0890301</name>
</gene>
<feature type="compositionally biased region" description="Basic and acidic residues" evidence="1">
    <location>
        <begin position="1"/>
        <end position="11"/>
    </location>
</feature>
<evidence type="ECO:0000313" key="2">
    <source>
        <dbReference type="EMBL" id="GJT20364.1"/>
    </source>
</evidence>
<dbReference type="EMBL" id="BQNB010013796">
    <property type="protein sequence ID" value="GJT20364.1"/>
    <property type="molecule type" value="Genomic_DNA"/>
</dbReference>
<evidence type="ECO:0000313" key="3">
    <source>
        <dbReference type="Proteomes" id="UP001151760"/>
    </source>
</evidence>
<dbReference type="Proteomes" id="UP001151760">
    <property type="component" value="Unassembled WGS sequence"/>
</dbReference>
<name>A0ABQ5C5K8_9ASTR</name>